<evidence type="ECO:0000313" key="2">
    <source>
        <dbReference type="Proteomes" id="UP000637061"/>
    </source>
</evidence>
<dbReference type="RefSeq" id="WP_198746723.1">
    <property type="nucleotide sequence ID" value="NZ_JAEHTE010000002.1"/>
</dbReference>
<proteinExistence type="predicted"/>
<protein>
    <submittedName>
        <fullName evidence="1">Uncharacterized protein</fullName>
    </submittedName>
</protein>
<accession>A0A8I1EAX0</accession>
<gene>
    <name evidence="1" type="ORF">JEU22_04205</name>
</gene>
<dbReference type="AlphaFoldDB" id="A0A8I1EAX0"/>
<reference evidence="1" key="1">
    <citation type="submission" date="2020-12" db="EMBL/GenBank/DDBJ databases">
        <title>Enhanced detection system for hospital associated transmission using whole genome sequencing surveillance.</title>
        <authorList>
            <person name="Harrison L.H."/>
            <person name="Van Tyne D."/>
            <person name="Marsh J.W."/>
            <person name="Griffith M.P."/>
            <person name="Snyder D.J."/>
            <person name="Cooper V.S."/>
            <person name="Mustapha M."/>
        </authorList>
    </citation>
    <scope>NUCLEOTIDE SEQUENCE</scope>
    <source>
        <strain evidence="1">PSB00042</strain>
    </source>
</reference>
<evidence type="ECO:0000313" key="1">
    <source>
        <dbReference type="EMBL" id="MBI6883109.1"/>
    </source>
</evidence>
<comment type="caution">
    <text evidence="1">The sequence shown here is derived from an EMBL/GenBank/DDBJ whole genome shotgun (WGS) entry which is preliminary data.</text>
</comment>
<sequence>MKTGQLVWTQTSDALPAIPERCWRTDRLVLARSKKYGVLALWFTRGWIDEDGTVLYSGTGDQRLWLSNDKMQCEESIIDDIVEWADFPI</sequence>
<name>A0A8I1EAX0_PSEPU</name>
<dbReference type="Proteomes" id="UP000637061">
    <property type="component" value="Unassembled WGS sequence"/>
</dbReference>
<dbReference type="EMBL" id="JAEHTE010000002">
    <property type="protein sequence ID" value="MBI6883109.1"/>
    <property type="molecule type" value="Genomic_DNA"/>
</dbReference>
<organism evidence="1 2">
    <name type="scientific">Pseudomonas putida</name>
    <name type="common">Arthrobacter siderocapsulatus</name>
    <dbReference type="NCBI Taxonomy" id="303"/>
    <lineage>
        <taxon>Bacteria</taxon>
        <taxon>Pseudomonadati</taxon>
        <taxon>Pseudomonadota</taxon>
        <taxon>Gammaproteobacteria</taxon>
        <taxon>Pseudomonadales</taxon>
        <taxon>Pseudomonadaceae</taxon>
        <taxon>Pseudomonas</taxon>
    </lineage>
</organism>